<feature type="transmembrane region" description="Helical" evidence="1">
    <location>
        <begin position="88"/>
        <end position="107"/>
    </location>
</feature>
<organism evidence="2 3">
    <name type="scientific">Sediminihaliea albiluteola</name>
    <dbReference type="NCBI Taxonomy" id="2758564"/>
    <lineage>
        <taxon>Bacteria</taxon>
        <taxon>Pseudomonadati</taxon>
        <taxon>Pseudomonadota</taxon>
        <taxon>Gammaproteobacteria</taxon>
        <taxon>Cellvibrionales</taxon>
        <taxon>Halieaceae</taxon>
        <taxon>Sediminihaliea</taxon>
    </lineage>
</organism>
<gene>
    <name evidence="2" type="ORF">H2508_03100</name>
</gene>
<feature type="transmembrane region" description="Helical" evidence="1">
    <location>
        <begin position="36"/>
        <end position="54"/>
    </location>
</feature>
<keyword evidence="1" id="KW-0812">Transmembrane</keyword>
<dbReference type="EMBL" id="JACFXU010000013">
    <property type="protein sequence ID" value="MBA6412092.1"/>
    <property type="molecule type" value="Genomic_DNA"/>
</dbReference>
<proteinExistence type="predicted"/>
<feature type="transmembrane region" description="Helical" evidence="1">
    <location>
        <begin position="6"/>
        <end position="29"/>
    </location>
</feature>
<reference evidence="2 3" key="1">
    <citation type="submission" date="2020-07" db="EMBL/GenBank/DDBJ databases">
        <title>Halieaceae bacterium, F7430, whole genome shotgun sequencing project.</title>
        <authorList>
            <person name="Jiang S."/>
            <person name="Liu Z.W."/>
            <person name="Du Z.J."/>
        </authorList>
    </citation>
    <scope>NUCLEOTIDE SEQUENCE [LARGE SCALE GENOMIC DNA]</scope>
    <source>
        <strain evidence="2 3">F7430</strain>
    </source>
</reference>
<sequence>MLSEETYQLAMASYIGAALLAILCLAWWLRKHWRPAWIAALLLPAAALLLTPAYPEAGIETMAPALIVAAFQWLTVDQAAAEHALRPLLFVFAAAVLLALILGLTILRHRRQEPADDTAQS</sequence>
<accession>A0A7W2TUA0</accession>
<keyword evidence="3" id="KW-1185">Reference proteome</keyword>
<dbReference type="RefSeq" id="WP_182168915.1">
    <property type="nucleotide sequence ID" value="NZ_JACFXU010000013.1"/>
</dbReference>
<evidence type="ECO:0000256" key="1">
    <source>
        <dbReference type="SAM" id="Phobius"/>
    </source>
</evidence>
<keyword evidence="1" id="KW-0472">Membrane</keyword>
<evidence type="ECO:0000313" key="2">
    <source>
        <dbReference type="EMBL" id="MBA6412092.1"/>
    </source>
</evidence>
<name>A0A7W2TUA0_9GAMM</name>
<dbReference type="Proteomes" id="UP000539350">
    <property type="component" value="Unassembled WGS sequence"/>
</dbReference>
<keyword evidence="1" id="KW-1133">Transmembrane helix</keyword>
<comment type="caution">
    <text evidence="2">The sequence shown here is derived from an EMBL/GenBank/DDBJ whole genome shotgun (WGS) entry which is preliminary data.</text>
</comment>
<protein>
    <submittedName>
        <fullName evidence="2">Uncharacterized protein</fullName>
    </submittedName>
</protein>
<dbReference type="AlphaFoldDB" id="A0A7W2TUA0"/>
<evidence type="ECO:0000313" key="3">
    <source>
        <dbReference type="Proteomes" id="UP000539350"/>
    </source>
</evidence>